<evidence type="ECO:0000313" key="10">
    <source>
        <dbReference type="EMBL" id="SFF70823.1"/>
    </source>
</evidence>
<dbReference type="InterPro" id="IPR036259">
    <property type="entry name" value="MFS_trans_sf"/>
</dbReference>
<evidence type="ECO:0000256" key="3">
    <source>
        <dbReference type="ARBA" id="ARBA00022475"/>
    </source>
</evidence>
<keyword evidence="12" id="KW-1185">Reference proteome</keyword>
<evidence type="ECO:0000256" key="7">
    <source>
        <dbReference type="SAM" id="Phobius"/>
    </source>
</evidence>
<dbReference type="SUPFAM" id="SSF103473">
    <property type="entry name" value="MFS general substrate transporter"/>
    <property type="match status" value="1"/>
</dbReference>
<evidence type="ECO:0000313" key="11">
    <source>
        <dbReference type="Proteomes" id="UP000199052"/>
    </source>
</evidence>
<keyword evidence="4 7" id="KW-0812">Transmembrane</keyword>
<name>A0A1I2KW68_9ACTN</name>
<sequence>MSTQVTLRSLGVRVYLPSLLYGVGQGAIAPIVALSARDLGASVGSASLVVAAAGVGQLVGDLPAGALAGRIGERRAMLAASALVVGALGACMLASTEWLLAVGIFCTGLAGAVWGLARQAYLAEVVPFHLRARAMSTLGGVQRIGMFIGPFLGALAVGVWGTDGAYGLHATTAVLAGLLLLALPEPAHAGRAAPAGGPVRTIDVARSHASVLRTLGMGALLVGAVRASRQVVIPLWADSIGLDAASTSVIFGIAGSVDMLLFYPAGRVMDRKGRAFVAVPSMVILGLAHLLLPMTNHAVTLAGVAVLMGFGNGIGSGIIMTLGADVSPPVGRTAFLGAWRLCADAGNSAGPLVIGAVSATVALGPAVLLMGGVGLVGAVLMGRWIPRHPPGPAPQPVPHSP</sequence>
<comment type="subcellular location">
    <subcellularLocation>
        <location evidence="1">Cell membrane</location>
        <topology evidence="1">Multi-pass membrane protein</topology>
    </subcellularLocation>
</comment>
<feature type="transmembrane region" description="Helical" evidence="7">
    <location>
        <begin position="166"/>
        <end position="183"/>
    </location>
</feature>
<feature type="transmembrane region" description="Helical" evidence="7">
    <location>
        <begin position="360"/>
        <end position="380"/>
    </location>
</feature>
<dbReference type="InterPro" id="IPR011701">
    <property type="entry name" value="MFS"/>
</dbReference>
<keyword evidence="3" id="KW-1003">Cell membrane</keyword>
<evidence type="ECO:0000256" key="5">
    <source>
        <dbReference type="ARBA" id="ARBA00022989"/>
    </source>
</evidence>
<dbReference type="EMBL" id="FOOI01000001">
    <property type="protein sequence ID" value="SFF70823.1"/>
    <property type="molecule type" value="Genomic_DNA"/>
</dbReference>
<dbReference type="AlphaFoldDB" id="A0A1I2KW68"/>
<dbReference type="PROSITE" id="PS50850">
    <property type="entry name" value="MFS"/>
    <property type="match status" value="1"/>
</dbReference>
<evidence type="ECO:0000256" key="1">
    <source>
        <dbReference type="ARBA" id="ARBA00004651"/>
    </source>
</evidence>
<keyword evidence="5 7" id="KW-1133">Transmembrane helix</keyword>
<evidence type="ECO:0000259" key="8">
    <source>
        <dbReference type="PROSITE" id="PS50850"/>
    </source>
</evidence>
<reference evidence="9 12" key="2">
    <citation type="submission" date="2020-07" db="EMBL/GenBank/DDBJ databases">
        <title>Sequencing the genomes of 1000 actinobacteria strains.</title>
        <authorList>
            <person name="Klenk H.-P."/>
        </authorList>
    </citation>
    <scope>NUCLEOTIDE SEQUENCE [LARGE SCALE GENOMIC DNA]</scope>
    <source>
        <strain evidence="9 12">DSM 45117</strain>
    </source>
</reference>
<proteinExistence type="predicted"/>
<dbReference type="InterPro" id="IPR020846">
    <property type="entry name" value="MFS_dom"/>
</dbReference>
<feature type="domain" description="Major facilitator superfamily (MFS) profile" evidence="8">
    <location>
        <begin position="10"/>
        <end position="389"/>
    </location>
</feature>
<dbReference type="GO" id="GO:0022857">
    <property type="term" value="F:transmembrane transporter activity"/>
    <property type="evidence" value="ECO:0007669"/>
    <property type="project" value="InterPro"/>
</dbReference>
<gene>
    <name evidence="9" type="ORF">FHR37_003542</name>
    <name evidence="10" type="ORF">SAMN05421678_101548</name>
</gene>
<keyword evidence="2" id="KW-0813">Transport</keyword>
<dbReference type="EMBL" id="JACBZA010000001">
    <property type="protein sequence ID" value="NYH84691.1"/>
    <property type="molecule type" value="Genomic_DNA"/>
</dbReference>
<accession>A0A1I2KW68</accession>
<protein>
    <submittedName>
        <fullName evidence="9">MFS family permease</fullName>
    </submittedName>
    <submittedName>
        <fullName evidence="10">Predicted arabinose efflux permease, MFS family</fullName>
    </submittedName>
</protein>
<feature type="transmembrane region" description="Helical" evidence="7">
    <location>
        <begin position="144"/>
        <end position="160"/>
    </location>
</feature>
<evidence type="ECO:0000256" key="2">
    <source>
        <dbReference type="ARBA" id="ARBA00022448"/>
    </source>
</evidence>
<feature type="transmembrane region" description="Helical" evidence="7">
    <location>
        <begin position="39"/>
        <end position="64"/>
    </location>
</feature>
<feature type="transmembrane region" description="Helical" evidence="7">
    <location>
        <begin position="101"/>
        <end position="123"/>
    </location>
</feature>
<feature type="transmembrane region" description="Helical" evidence="7">
    <location>
        <begin position="76"/>
        <end position="95"/>
    </location>
</feature>
<evidence type="ECO:0000313" key="9">
    <source>
        <dbReference type="EMBL" id="NYH84691.1"/>
    </source>
</evidence>
<feature type="transmembrane region" description="Helical" evidence="7">
    <location>
        <begin position="275"/>
        <end position="292"/>
    </location>
</feature>
<feature type="transmembrane region" description="Helical" evidence="7">
    <location>
        <begin position="298"/>
        <end position="322"/>
    </location>
</feature>
<dbReference type="InterPro" id="IPR050171">
    <property type="entry name" value="MFS_Transporters"/>
</dbReference>
<dbReference type="OrthoDB" id="3285241at2"/>
<dbReference type="CDD" id="cd17325">
    <property type="entry name" value="MFS_MdtG_SLC18_like"/>
    <property type="match status" value="1"/>
</dbReference>
<dbReference type="Proteomes" id="UP000199052">
    <property type="component" value="Unassembled WGS sequence"/>
</dbReference>
<keyword evidence="6 7" id="KW-0472">Membrane</keyword>
<reference evidence="10 11" key="1">
    <citation type="submission" date="2016-10" db="EMBL/GenBank/DDBJ databases">
        <authorList>
            <person name="de Groot N.N."/>
        </authorList>
    </citation>
    <scope>NUCLEOTIDE SEQUENCE [LARGE SCALE GENOMIC DNA]</scope>
    <source>
        <strain evidence="10 11">CPCC 202808</strain>
    </source>
</reference>
<dbReference type="PANTHER" id="PTHR23517">
    <property type="entry name" value="RESISTANCE PROTEIN MDTM, PUTATIVE-RELATED-RELATED"/>
    <property type="match status" value="1"/>
</dbReference>
<dbReference type="RefSeq" id="WP_092880678.1">
    <property type="nucleotide sequence ID" value="NZ_FOOI01000001.1"/>
</dbReference>
<evidence type="ECO:0000313" key="12">
    <source>
        <dbReference type="Proteomes" id="UP000533017"/>
    </source>
</evidence>
<dbReference type="GO" id="GO:0005886">
    <property type="term" value="C:plasma membrane"/>
    <property type="evidence" value="ECO:0007669"/>
    <property type="project" value="UniProtKB-SubCell"/>
</dbReference>
<dbReference type="Proteomes" id="UP000533017">
    <property type="component" value="Unassembled WGS sequence"/>
</dbReference>
<feature type="transmembrane region" description="Helical" evidence="7">
    <location>
        <begin position="240"/>
        <end position="263"/>
    </location>
</feature>
<organism evidence="10 11">
    <name type="scientific">Actinopolymorpha cephalotaxi</name>
    <dbReference type="NCBI Taxonomy" id="504797"/>
    <lineage>
        <taxon>Bacteria</taxon>
        <taxon>Bacillati</taxon>
        <taxon>Actinomycetota</taxon>
        <taxon>Actinomycetes</taxon>
        <taxon>Propionibacteriales</taxon>
        <taxon>Actinopolymorphaceae</taxon>
        <taxon>Actinopolymorpha</taxon>
    </lineage>
</organism>
<evidence type="ECO:0000256" key="6">
    <source>
        <dbReference type="ARBA" id="ARBA00023136"/>
    </source>
</evidence>
<dbReference type="STRING" id="504797.SAMN05421678_101548"/>
<dbReference type="Pfam" id="PF07690">
    <property type="entry name" value="MFS_1"/>
    <property type="match status" value="1"/>
</dbReference>
<dbReference type="Gene3D" id="1.20.1250.20">
    <property type="entry name" value="MFS general substrate transporter like domains"/>
    <property type="match status" value="2"/>
</dbReference>
<evidence type="ECO:0000256" key="4">
    <source>
        <dbReference type="ARBA" id="ARBA00022692"/>
    </source>
</evidence>
<feature type="transmembrane region" description="Helical" evidence="7">
    <location>
        <begin position="12"/>
        <end position="33"/>
    </location>
</feature>
<dbReference type="PANTHER" id="PTHR23517:SF2">
    <property type="entry name" value="MULTIDRUG RESISTANCE PROTEIN MDTH"/>
    <property type="match status" value="1"/>
</dbReference>